<feature type="transmembrane region" description="Helical" evidence="9">
    <location>
        <begin position="21"/>
        <end position="47"/>
    </location>
</feature>
<protein>
    <recommendedName>
        <fullName evidence="9">TRAP transporter small permease protein</fullName>
    </recommendedName>
</protein>
<dbReference type="EMBL" id="FIZX01000001">
    <property type="protein sequence ID" value="CZF77516.1"/>
    <property type="molecule type" value="Genomic_DNA"/>
</dbReference>
<dbReference type="STRING" id="1796497.GCE9029_00254"/>
<dbReference type="InterPro" id="IPR007387">
    <property type="entry name" value="TRAP_DctQ"/>
</dbReference>
<feature type="domain" description="Tripartite ATP-independent periplasmic transporters DctQ component" evidence="10">
    <location>
        <begin position="33"/>
        <end position="166"/>
    </location>
</feature>
<proteinExistence type="inferred from homology"/>
<dbReference type="RefSeq" id="WP_062660689.1">
    <property type="nucleotide sequence ID" value="NZ_FIZX01000001.1"/>
</dbReference>
<organism evidence="11 12">
    <name type="scientific">Grimontia celer</name>
    <dbReference type="NCBI Taxonomy" id="1796497"/>
    <lineage>
        <taxon>Bacteria</taxon>
        <taxon>Pseudomonadati</taxon>
        <taxon>Pseudomonadota</taxon>
        <taxon>Gammaproteobacteria</taxon>
        <taxon>Vibrionales</taxon>
        <taxon>Vibrionaceae</taxon>
        <taxon>Grimontia</taxon>
    </lineage>
</organism>
<keyword evidence="6 9" id="KW-1133">Transmembrane helix</keyword>
<evidence type="ECO:0000256" key="6">
    <source>
        <dbReference type="ARBA" id="ARBA00022989"/>
    </source>
</evidence>
<keyword evidence="3" id="KW-1003">Cell membrane</keyword>
<feature type="transmembrane region" description="Helical" evidence="9">
    <location>
        <begin position="141"/>
        <end position="160"/>
    </location>
</feature>
<evidence type="ECO:0000256" key="8">
    <source>
        <dbReference type="ARBA" id="ARBA00038436"/>
    </source>
</evidence>
<keyword evidence="2 9" id="KW-0813">Transport</keyword>
<evidence type="ECO:0000313" key="11">
    <source>
        <dbReference type="EMBL" id="CZF77516.1"/>
    </source>
</evidence>
<dbReference type="GO" id="GO:0005886">
    <property type="term" value="C:plasma membrane"/>
    <property type="evidence" value="ECO:0007669"/>
    <property type="project" value="UniProtKB-SubCell"/>
</dbReference>
<dbReference type="Proteomes" id="UP000071641">
    <property type="component" value="Unassembled WGS sequence"/>
</dbReference>
<keyword evidence="7 9" id="KW-0472">Membrane</keyword>
<feature type="transmembrane region" description="Helical" evidence="9">
    <location>
        <begin position="96"/>
        <end position="118"/>
    </location>
</feature>
<evidence type="ECO:0000256" key="3">
    <source>
        <dbReference type="ARBA" id="ARBA00022475"/>
    </source>
</evidence>
<dbReference type="PANTHER" id="PTHR35011">
    <property type="entry name" value="2,3-DIKETO-L-GULONATE TRAP TRANSPORTER SMALL PERMEASE PROTEIN YIAM"/>
    <property type="match status" value="1"/>
</dbReference>
<evidence type="ECO:0000313" key="12">
    <source>
        <dbReference type="Proteomes" id="UP000071641"/>
    </source>
</evidence>
<gene>
    <name evidence="11" type="ORF">GCE9029_00254</name>
</gene>
<evidence type="ECO:0000256" key="1">
    <source>
        <dbReference type="ARBA" id="ARBA00004429"/>
    </source>
</evidence>
<dbReference type="GO" id="GO:0022857">
    <property type="term" value="F:transmembrane transporter activity"/>
    <property type="evidence" value="ECO:0007669"/>
    <property type="project" value="UniProtKB-UniRule"/>
</dbReference>
<feature type="transmembrane region" description="Helical" evidence="9">
    <location>
        <begin position="59"/>
        <end position="75"/>
    </location>
</feature>
<comment type="function">
    <text evidence="9">Part of the tripartite ATP-independent periplasmic (TRAP) transport system.</text>
</comment>
<evidence type="ECO:0000256" key="7">
    <source>
        <dbReference type="ARBA" id="ARBA00023136"/>
    </source>
</evidence>
<evidence type="ECO:0000256" key="2">
    <source>
        <dbReference type="ARBA" id="ARBA00022448"/>
    </source>
</evidence>
<evidence type="ECO:0000259" key="10">
    <source>
        <dbReference type="Pfam" id="PF04290"/>
    </source>
</evidence>
<keyword evidence="12" id="KW-1185">Reference proteome</keyword>
<reference evidence="12" key="1">
    <citation type="submission" date="2016-02" db="EMBL/GenBank/DDBJ databases">
        <authorList>
            <person name="Rodrigo-Torres Lidia"/>
            <person name="Arahal R.David."/>
        </authorList>
    </citation>
    <scope>NUCLEOTIDE SEQUENCE [LARGE SCALE GENOMIC DNA]</scope>
    <source>
        <strain evidence="12">CECT 9029</strain>
    </source>
</reference>
<dbReference type="AlphaFoldDB" id="A0A128EU73"/>
<evidence type="ECO:0000256" key="9">
    <source>
        <dbReference type="RuleBase" id="RU369079"/>
    </source>
</evidence>
<accession>A0A128EU73</accession>
<dbReference type="Pfam" id="PF04290">
    <property type="entry name" value="DctQ"/>
    <property type="match status" value="1"/>
</dbReference>
<dbReference type="InterPro" id="IPR055348">
    <property type="entry name" value="DctQ"/>
</dbReference>
<keyword evidence="4 9" id="KW-0997">Cell inner membrane</keyword>
<comment type="similarity">
    <text evidence="8 9">Belongs to the TRAP transporter small permease family.</text>
</comment>
<keyword evidence="5 9" id="KW-0812">Transmembrane</keyword>
<evidence type="ECO:0000256" key="5">
    <source>
        <dbReference type="ARBA" id="ARBA00022692"/>
    </source>
</evidence>
<evidence type="ECO:0000256" key="4">
    <source>
        <dbReference type="ARBA" id="ARBA00022519"/>
    </source>
</evidence>
<dbReference type="PANTHER" id="PTHR35011:SF4">
    <property type="entry name" value="SLL1102 PROTEIN"/>
    <property type="match status" value="1"/>
</dbReference>
<comment type="subcellular location">
    <subcellularLocation>
        <location evidence="1 9">Cell inner membrane</location>
        <topology evidence="1 9">Multi-pass membrane protein</topology>
    </subcellularLocation>
</comment>
<dbReference type="OrthoDB" id="9795655at2"/>
<comment type="subunit">
    <text evidence="9">The complex comprises the extracytoplasmic solute receptor protein and the two transmembrane proteins.</text>
</comment>
<name>A0A128EU73_9GAMM</name>
<sequence>METASPFLISLIKRINRFSDWTGRFVSWFVLAIVLITFVVVVMRYVFNTGSVFMQESVLYFHNYVIMLGAAYALLKGAHVRVDIFYRPMSEKKKALVDLFGFLFLLLPTCVFIFYIAWDYVSASWAIMEGSQEAGGVDARYIFKTSILLMPALVILQGIAESLRAVLTLTGHQDLAKQLEDHDEEHAL</sequence>